<sequence length="55" mass="6448">NNNRSENRRSTIRSIPLATGSNRKLLRRRRYQEANQVPHQASQYFSEIDDEASDT</sequence>
<feature type="non-terminal residue" evidence="1">
    <location>
        <position position="55"/>
    </location>
</feature>
<organism evidence="1 2">
    <name type="scientific">Acaulospora colombiana</name>
    <dbReference type="NCBI Taxonomy" id="27376"/>
    <lineage>
        <taxon>Eukaryota</taxon>
        <taxon>Fungi</taxon>
        <taxon>Fungi incertae sedis</taxon>
        <taxon>Mucoromycota</taxon>
        <taxon>Glomeromycotina</taxon>
        <taxon>Glomeromycetes</taxon>
        <taxon>Diversisporales</taxon>
        <taxon>Acaulosporaceae</taxon>
        <taxon>Acaulospora</taxon>
    </lineage>
</organism>
<dbReference type="EMBL" id="CAJVPT010048906">
    <property type="protein sequence ID" value="CAG8742909.1"/>
    <property type="molecule type" value="Genomic_DNA"/>
</dbReference>
<dbReference type="Proteomes" id="UP000789525">
    <property type="component" value="Unassembled WGS sequence"/>
</dbReference>
<keyword evidence="2" id="KW-1185">Reference proteome</keyword>
<proteinExistence type="predicted"/>
<evidence type="ECO:0000313" key="2">
    <source>
        <dbReference type="Proteomes" id="UP000789525"/>
    </source>
</evidence>
<accession>A0ACA9QAP1</accession>
<evidence type="ECO:0000313" key="1">
    <source>
        <dbReference type="EMBL" id="CAG8742909.1"/>
    </source>
</evidence>
<protein>
    <submittedName>
        <fullName evidence="1">11027_t:CDS:1</fullName>
    </submittedName>
</protein>
<name>A0ACA9QAP1_9GLOM</name>
<comment type="caution">
    <text evidence="1">The sequence shown here is derived from an EMBL/GenBank/DDBJ whole genome shotgun (WGS) entry which is preliminary data.</text>
</comment>
<reference evidence="1" key="1">
    <citation type="submission" date="2021-06" db="EMBL/GenBank/DDBJ databases">
        <authorList>
            <person name="Kallberg Y."/>
            <person name="Tangrot J."/>
            <person name="Rosling A."/>
        </authorList>
    </citation>
    <scope>NUCLEOTIDE SEQUENCE</scope>
    <source>
        <strain evidence="1">CL356</strain>
    </source>
</reference>
<feature type="non-terminal residue" evidence="1">
    <location>
        <position position="1"/>
    </location>
</feature>
<gene>
    <name evidence="1" type="ORF">ACOLOM_LOCUS12271</name>
</gene>